<dbReference type="Proteomes" id="UP000245911">
    <property type="component" value="Unassembled WGS sequence"/>
</dbReference>
<dbReference type="CDD" id="cd07938">
    <property type="entry name" value="DRE_TIM_HMGL"/>
    <property type="match status" value="1"/>
</dbReference>
<dbReference type="PANTHER" id="PTHR42738">
    <property type="entry name" value="HYDROXYMETHYLGLUTARYL-COA LYASE"/>
    <property type="match status" value="1"/>
</dbReference>
<dbReference type="GO" id="GO:0004419">
    <property type="term" value="F:hydroxymethylglutaryl-CoA lyase activity"/>
    <property type="evidence" value="ECO:0007669"/>
    <property type="project" value="TreeGrafter"/>
</dbReference>
<feature type="domain" description="Pyruvate carboxyltransferase" evidence="4">
    <location>
        <begin position="13"/>
        <end position="280"/>
    </location>
</feature>
<dbReference type="SUPFAM" id="SSF51569">
    <property type="entry name" value="Aldolase"/>
    <property type="match status" value="1"/>
</dbReference>
<dbReference type="InterPro" id="IPR013785">
    <property type="entry name" value="Aldolase_TIM"/>
</dbReference>
<organism evidence="5 6">
    <name type="scientific">Pararhodobacter oceanensis</name>
    <dbReference type="NCBI Taxonomy" id="2172121"/>
    <lineage>
        <taxon>Bacteria</taxon>
        <taxon>Pseudomonadati</taxon>
        <taxon>Pseudomonadota</taxon>
        <taxon>Alphaproteobacteria</taxon>
        <taxon>Rhodobacterales</taxon>
        <taxon>Paracoccaceae</taxon>
        <taxon>Pararhodobacter</taxon>
    </lineage>
</organism>
<dbReference type="AlphaFoldDB" id="A0A2T8HQF4"/>
<dbReference type="PROSITE" id="PS50991">
    <property type="entry name" value="PYR_CT"/>
    <property type="match status" value="1"/>
</dbReference>
<protein>
    <submittedName>
        <fullName evidence="5">Hydroxymethylglutaryl-CoA lyase</fullName>
    </submittedName>
</protein>
<dbReference type="EMBL" id="QDKM01000010">
    <property type="protein sequence ID" value="PVH27664.1"/>
    <property type="molecule type" value="Genomic_DNA"/>
</dbReference>
<gene>
    <name evidence="5" type="ORF">DDE20_16265</name>
</gene>
<dbReference type="NCBIfam" id="NF004283">
    <property type="entry name" value="PRK05692.1"/>
    <property type="match status" value="1"/>
</dbReference>
<evidence type="ECO:0000256" key="3">
    <source>
        <dbReference type="ARBA" id="ARBA00023239"/>
    </source>
</evidence>
<dbReference type="GO" id="GO:0046872">
    <property type="term" value="F:metal ion binding"/>
    <property type="evidence" value="ECO:0007669"/>
    <property type="project" value="UniProtKB-KW"/>
</dbReference>
<accession>A0A2T8HQF4</accession>
<dbReference type="OrthoDB" id="9784013at2"/>
<reference evidence="5 6" key="1">
    <citation type="submission" date="2018-04" db="EMBL/GenBank/DDBJ databases">
        <title>Pararhodobacter oceanense sp. nov., isolated from marine intertidal sediment.</title>
        <authorList>
            <person name="Wang X.-L."/>
            <person name="Du Z.-J."/>
        </authorList>
    </citation>
    <scope>NUCLEOTIDE SEQUENCE [LARGE SCALE GENOMIC DNA]</scope>
    <source>
        <strain evidence="5 6">AM505</strain>
    </source>
</reference>
<evidence type="ECO:0000313" key="5">
    <source>
        <dbReference type="EMBL" id="PVH27664.1"/>
    </source>
</evidence>
<evidence type="ECO:0000259" key="4">
    <source>
        <dbReference type="PROSITE" id="PS50991"/>
    </source>
</evidence>
<name>A0A2T8HQF4_9RHOB</name>
<comment type="similarity">
    <text evidence="1">Belongs to the HMG-CoA lyase family.</text>
</comment>
<keyword evidence="2" id="KW-0479">Metal-binding</keyword>
<proteinExistence type="inferred from homology"/>
<comment type="caution">
    <text evidence="5">The sequence shown here is derived from an EMBL/GenBank/DDBJ whole genome shotgun (WGS) entry which is preliminary data.</text>
</comment>
<dbReference type="InterPro" id="IPR000891">
    <property type="entry name" value="PYR_CT"/>
</dbReference>
<dbReference type="FunFam" id="3.20.20.70:FF:000071">
    <property type="entry name" value="Hydroxymethylglutaryl-CoA lyase"/>
    <property type="match status" value="1"/>
</dbReference>
<dbReference type="Pfam" id="PF00682">
    <property type="entry name" value="HMGL-like"/>
    <property type="match status" value="1"/>
</dbReference>
<evidence type="ECO:0000256" key="2">
    <source>
        <dbReference type="ARBA" id="ARBA00022723"/>
    </source>
</evidence>
<keyword evidence="3 5" id="KW-0456">Lyase</keyword>
<sequence length="293" mass="30623">METPVADSPQTYVEIFEVGPRDGLQNEKRMIPTAEKIALVDLLSRAGFKRLEVASFVSPKWVPQMADSAQVLAGITRASGVSYAALTPNMRGYEGAKAAKADEIAVFASASEGFSKANLNCTIAESIERFLPIIEAAKTDGIPVRGYISCVTDCPFDGPTPPAAVADLAEKLDALGCYEISLGDTIGQATPESLTAMLQAVLAKVPAARLAGHFHDTSGRACDNIEAALALGLRVFDAAVGGLGGCPYAPGAQGNVATEAAMARIESLGYRTGLDAQIINQAADMARKMRESA</sequence>
<keyword evidence="6" id="KW-1185">Reference proteome</keyword>
<dbReference type="PANTHER" id="PTHR42738:SF7">
    <property type="entry name" value="HYDROXYMETHYLGLUTARYL-COA LYASE"/>
    <property type="match status" value="1"/>
</dbReference>
<dbReference type="GO" id="GO:0006552">
    <property type="term" value="P:L-leucine catabolic process"/>
    <property type="evidence" value="ECO:0007669"/>
    <property type="project" value="TreeGrafter"/>
</dbReference>
<evidence type="ECO:0000256" key="1">
    <source>
        <dbReference type="ARBA" id="ARBA00009405"/>
    </source>
</evidence>
<dbReference type="GO" id="GO:0046951">
    <property type="term" value="P:ketone body biosynthetic process"/>
    <property type="evidence" value="ECO:0007669"/>
    <property type="project" value="TreeGrafter"/>
</dbReference>
<dbReference type="Gene3D" id="3.20.20.70">
    <property type="entry name" value="Aldolase class I"/>
    <property type="match status" value="1"/>
</dbReference>
<evidence type="ECO:0000313" key="6">
    <source>
        <dbReference type="Proteomes" id="UP000245911"/>
    </source>
</evidence>
<dbReference type="InterPro" id="IPR043594">
    <property type="entry name" value="HMGL"/>
</dbReference>